<accession>A0A914BK05</accession>
<keyword evidence="5" id="KW-1185">Reference proteome</keyword>
<dbReference type="RefSeq" id="XP_038076250.1">
    <property type="nucleotide sequence ID" value="XM_038220322.1"/>
</dbReference>
<feature type="region of interest" description="Disordered" evidence="1">
    <location>
        <begin position="487"/>
        <end position="515"/>
    </location>
</feature>
<name>A0A914BK05_PATMI</name>
<sequence>MIFYMGKFYMYSALARFAGFHKMAPKHGRIILASVFLWLFLSWMNCQTVVAQLTVDEGPQDAQVRISQEVTFVCDLRNVEGYEVFWFHQQRNMYLTIGRPVNADLMPAELRDRMSVVGRADQEEFSLRIENVQGADGGDYFCQYGLPSEMVKNAGIAVLTVLIPPSLESPYCQVDLISGTRGDRFEVGDEVNFYCYQTDGNPPPDLTLLRGYNHLAGPSRTVTHRYLLTGDDNGVTFTCIMTTPALDEPLNCSVMPLRILPNATILPALSTADEGDQASFECYGEGEPIIANYRWRVASVDTGGILPADRYSVFENGRSMEITVMENLELICIVSVPSGLYGNTTARVEVVNREQTMSVSWLLTDKPSKEPPCTCPQNEQLSSVSVALIVVVLVLAVAVIVLIILLVWQRKHYRKSTSPPAGPRMTRAGHEYDDVQDAAEQGQEMQDSAYAAVQEDGDGPITSEYLELQDSPTCKESLEYAYASYPERKNDPTASRGKIGKAVPHPVKIKKQSLRVPMQDASGYELPSKLAATIK</sequence>
<dbReference type="Pfam" id="PF07686">
    <property type="entry name" value="V-set"/>
    <property type="match status" value="1"/>
</dbReference>
<feature type="domain" description="Ig-like" evidence="3">
    <location>
        <begin position="261"/>
        <end position="349"/>
    </location>
</feature>
<keyword evidence="2" id="KW-1133">Transmembrane helix</keyword>
<dbReference type="Proteomes" id="UP000887568">
    <property type="component" value="Unplaced"/>
</dbReference>
<organism evidence="4 5">
    <name type="scientific">Patiria miniata</name>
    <name type="common">Bat star</name>
    <name type="synonym">Asterina miniata</name>
    <dbReference type="NCBI Taxonomy" id="46514"/>
    <lineage>
        <taxon>Eukaryota</taxon>
        <taxon>Metazoa</taxon>
        <taxon>Echinodermata</taxon>
        <taxon>Eleutherozoa</taxon>
        <taxon>Asterozoa</taxon>
        <taxon>Asteroidea</taxon>
        <taxon>Valvatacea</taxon>
        <taxon>Valvatida</taxon>
        <taxon>Asterinidae</taxon>
        <taxon>Patiria</taxon>
    </lineage>
</organism>
<dbReference type="SUPFAM" id="SSF48726">
    <property type="entry name" value="Immunoglobulin"/>
    <property type="match status" value="2"/>
</dbReference>
<dbReference type="InterPro" id="IPR013106">
    <property type="entry name" value="Ig_V-set"/>
</dbReference>
<evidence type="ECO:0000256" key="1">
    <source>
        <dbReference type="SAM" id="MobiDB-lite"/>
    </source>
</evidence>
<keyword evidence="2" id="KW-0472">Membrane</keyword>
<dbReference type="InterPro" id="IPR003599">
    <property type="entry name" value="Ig_sub"/>
</dbReference>
<evidence type="ECO:0000313" key="5">
    <source>
        <dbReference type="Proteomes" id="UP000887568"/>
    </source>
</evidence>
<dbReference type="SMART" id="SM00406">
    <property type="entry name" value="IGv"/>
    <property type="match status" value="1"/>
</dbReference>
<evidence type="ECO:0000256" key="2">
    <source>
        <dbReference type="SAM" id="Phobius"/>
    </source>
</evidence>
<protein>
    <recommendedName>
        <fullName evidence="3">Ig-like domain-containing protein</fullName>
    </recommendedName>
</protein>
<dbReference type="PROSITE" id="PS50835">
    <property type="entry name" value="IG_LIKE"/>
    <property type="match status" value="2"/>
</dbReference>
<feature type="domain" description="Ig-like" evidence="3">
    <location>
        <begin position="51"/>
        <end position="143"/>
    </location>
</feature>
<dbReference type="InterPro" id="IPR007110">
    <property type="entry name" value="Ig-like_dom"/>
</dbReference>
<dbReference type="GeneID" id="119744404"/>
<evidence type="ECO:0000259" key="3">
    <source>
        <dbReference type="PROSITE" id="PS50835"/>
    </source>
</evidence>
<dbReference type="InterPro" id="IPR013783">
    <property type="entry name" value="Ig-like_fold"/>
</dbReference>
<proteinExistence type="predicted"/>
<dbReference type="AlphaFoldDB" id="A0A914BK05"/>
<keyword evidence="2" id="KW-0812">Transmembrane</keyword>
<evidence type="ECO:0000313" key="4">
    <source>
        <dbReference type="EnsemblMetazoa" id="XP_038076250.1"/>
    </source>
</evidence>
<feature type="transmembrane region" description="Helical" evidence="2">
    <location>
        <begin position="384"/>
        <end position="408"/>
    </location>
</feature>
<dbReference type="OrthoDB" id="10012075at2759"/>
<reference evidence="4" key="1">
    <citation type="submission" date="2022-11" db="UniProtKB">
        <authorList>
            <consortium name="EnsemblMetazoa"/>
        </authorList>
    </citation>
    <scope>IDENTIFICATION</scope>
</reference>
<dbReference type="EnsemblMetazoa" id="XM_038220322.1">
    <property type="protein sequence ID" value="XP_038076250.1"/>
    <property type="gene ID" value="LOC119744404"/>
</dbReference>
<dbReference type="PANTHER" id="PTHR45889:SF8">
    <property type="entry name" value="IG-LIKE DOMAIN-CONTAINING PROTEIN"/>
    <property type="match status" value="1"/>
</dbReference>
<dbReference type="Gene3D" id="2.60.40.10">
    <property type="entry name" value="Immunoglobulins"/>
    <property type="match status" value="1"/>
</dbReference>
<dbReference type="SMART" id="SM00409">
    <property type="entry name" value="IG"/>
    <property type="match status" value="2"/>
</dbReference>
<dbReference type="InterPro" id="IPR036179">
    <property type="entry name" value="Ig-like_dom_sf"/>
</dbReference>
<dbReference type="PANTHER" id="PTHR45889">
    <property type="entry name" value="IG-LIKE DOMAIN-CONTAINING PROTEIN"/>
    <property type="match status" value="1"/>
</dbReference>